<feature type="transmembrane region" description="Helical" evidence="5">
    <location>
        <begin position="49"/>
        <end position="76"/>
    </location>
</feature>
<keyword evidence="8" id="KW-1185">Reference proteome</keyword>
<organism evidence="7 8">
    <name type="scientific">Flavobacterium ammonificans</name>
    <dbReference type="NCBI Taxonomy" id="1751056"/>
    <lineage>
        <taxon>Bacteria</taxon>
        <taxon>Pseudomonadati</taxon>
        <taxon>Bacteroidota</taxon>
        <taxon>Flavobacteriia</taxon>
        <taxon>Flavobacteriales</taxon>
        <taxon>Flavobacteriaceae</taxon>
        <taxon>Flavobacterium</taxon>
    </lineage>
</organism>
<dbReference type="InterPro" id="IPR009908">
    <property type="entry name" value="Methylamine_util_MauE"/>
</dbReference>
<keyword evidence="2 5" id="KW-0812">Transmembrane</keyword>
<dbReference type="EMBL" id="AP025183">
    <property type="protein sequence ID" value="BDB53140.1"/>
    <property type="molecule type" value="Genomic_DNA"/>
</dbReference>
<sequence>MINLKNILTQFSRIFVGILFIISGLIKLNDPVGFSYKLAEYFGEPVFNLPFLVPFSLALALFIVILEVVLGVMLLLGYQSKLTVWLLLLLIIKFTFLTFYSAYFNVVKDCGCFGDALHLTPWESFTKDVVLLFFILILFVNVKLVQPLFTAKIQHSLVGISLVLCGIMGYWVLNHLPIIDFRPFKVGNNIQKGMEIPEGAPQSVVEMVFIYKVNGVDTEFTEKDLMNIPAGATFVDRKDKILVEGYVPPIHDFTMEKDGFDQKERLLHHYKLLVFVAYDLAIANKDGMLLLKNVQKEAEAKGYKVIGMTGSTQEQIEKTKKEFGFTFDFYFCDAIALKTIERANPSIVILEKGTVKQKVHYNDIEDLKL</sequence>
<evidence type="ECO:0000256" key="3">
    <source>
        <dbReference type="ARBA" id="ARBA00022989"/>
    </source>
</evidence>
<proteinExistence type="predicted"/>
<feature type="transmembrane region" description="Helical" evidence="5">
    <location>
        <begin position="12"/>
        <end position="29"/>
    </location>
</feature>
<dbReference type="NCBIfam" id="NF045576">
    <property type="entry name" value="BT_3928_fam"/>
    <property type="match status" value="1"/>
</dbReference>
<evidence type="ECO:0000256" key="5">
    <source>
        <dbReference type="SAM" id="Phobius"/>
    </source>
</evidence>
<evidence type="ECO:0000259" key="6">
    <source>
        <dbReference type="Pfam" id="PF07291"/>
    </source>
</evidence>
<protein>
    <recommendedName>
        <fullName evidence="6">Methylamine utilisation protein MauE domain-containing protein</fullName>
    </recommendedName>
</protein>
<feature type="transmembrane region" description="Helical" evidence="5">
    <location>
        <begin position="156"/>
        <end position="173"/>
    </location>
</feature>
<dbReference type="Proteomes" id="UP001319865">
    <property type="component" value="Chromosome"/>
</dbReference>
<keyword evidence="4 5" id="KW-0472">Membrane</keyword>
<reference evidence="7 8" key="2">
    <citation type="journal article" date="2022" name="Microorganisms">
        <title>Complete Genome Sequences of Two Flavobacterium ammonificans Strains and a Flavobacterium ammoniigenes Strain of Ammonifying Bacterioplankton Isolated from Surface River Water.</title>
        <authorList>
            <person name="Suda W."/>
            <person name="Ogata Y."/>
            <person name="Shindo C."/>
            <person name="Watanabe K."/>
        </authorList>
    </citation>
    <scope>NUCLEOTIDE SEQUENCE [LARGE SCALE GENOMIC DNA]</scope>
    <source>
        <strain evidence="7 8">GENT11</strain>
    </source>
</reference>
<name>A0ABM7V2Q7_9FLAO</name>
<comment type="subcellular location">
    <subcellularLocation>
        <location evidence="1">Membrane</location>
        <topology evidence="1">Multi-pass membrane protein</topology>
    </subcellularLocation>
</comment>
<dbReference type="RefSeq" id="WP_229329239.1">
    <property type="nucleotide sequence ID" value="NZ_AP025183.1"/>
</dbReference>
<keyword evidence="3 5" id="KW-1133">Transmembrane helix</keyword>
<gene>
    <name evidence="7" type="ORF">GENT11_14520</name>
</gene>
<evidence type="ECO:0000313" key="7">
    <source>
        <dbReference type="EMBL" id="BDB53140.1"/>
    </source>
</evidence>
<feature type="transmembrane region" description="Helical" evidence="5">
    <location>
        <begin position="83"/>
        <end position="104"/>
    </location>
</feature>
<feature type="domain" description="Methylamine utilisation protein MauE" evidence="6">
    <location>
        <begin position="6"/>
        <end position="139"/>
    </location>
</feature>
<evidence type="ECO:0000256" key="2">
    <source>
        <dbReference type="ARBA" id="ARBA00022692"/>
    </source>
</evidence>
<feature type="transmembrane region" description="Helical" evidence="5">
    <location>
        <begin position="124"/>
        <end position="144"/>
    </location>
</feature>
<dbReference type="Pfam" id="PF07291">
    <property type="entry name" value="MauE"/>
    <property type="match status" value="1"/>
</dbReference>
<accession>A0ABM7V2Q7</accession>
<evidence type="ECO:0000256" key="4">
    <source>
        <dbReference type="ARBA" id="ARBA00023136"/>
    </source>
</evidence>
<reference evidence="7 8" key="1">
    <citation type="journal article" date="2022" name="Int. J. Syst. Evol. Microbiol.">
        <title>Flavobacterium ammonificans sp. nov. and Flavobacterium ammoniigenes sp. nov., ammonifying bacteria isolated from surface river water.</title>
        <authorList>
            <person name="Watanabe K."/>
            <person name="Kitamura T."/>
            <person name="Ogata Y."/>
            <person name="Shindo C."/>
            <person name="Suda W."/>
        </authorList>
    </citation>
    <scope>NUCLEOTIDE SEQUENCE [LARGE SCALE GENOMIC DNA]</scope>
    <source>
        <strain evidence="7 8">GENT11</strain>
    </source>
</reference>
<evidence type="ECO:0000256" key="1">
    <source>
        <dbReference type="ARBA" id="ARBA00004141"/>
    </source>
</evidence>
<evidence type="ECO:0000313" key="8">
    <source>
        <dbReference type="Proteomes" id="UP001319865"/>
    </source>
</evidence>